<feature type="compositionally biased region" description="Basic and acidic residues" evidence="2">
    <location>
        <begin position="351"/>
        <end position="388"/>
    </location>
</feature>
<feature type="compositionally biased region" description="Low complexity" evidence="2">
    <location>
        <begin position="536"/>
        <end position="554"/>
    </location>
</feature>
<dbReference type="InterPro" id="IPR033338">
    <property type="entry name" value="Spc105/Spc7"/>
</dbReference>
<name>A0A9P6WQI2_9ASCO</name>
<evidence type="ECO:0000259" key="3">
    <source>
        <dbReference type="SMART" id="SM00787"/>
    </source>
</evidence>
<dbReference type="GO" id="GO:0034501">
    <property type="term" value="P:protein localization to kinetochore"/>
    <property type="evidence" value="ECO:0007669"/>
    <property type="project" value="TreeGrafter"/>
</dbReference>
<keyword evidence="1" id="KW-0175">Coiled coil</keyword>
<dbReference type="InterPro" id="IPR013253">
    <property type="entry name" value="Spc7_domain"/>
</dbReference>
<organism evidence="4 5">
    <name type="scientific">Pichia californica</name>
    <dbReference type="NCBI Taxonomy" id="460514"/>
    <lineage>
        <taxon>Eukaryota</taxon>
        <taxon>Fungi</taxon>
        <taxon>Dikarya</taxon>
        <taxon>Ascomycota</taxon>
        <taxon>Saccharomycotina</taxon>
        <taxon>Pichiomycetes</taxon>
        <taxon>Pichiales</taxon>
        <taxon>Pichiaceae</taxon>
        <taxon>Pichia</taxon>
    </lineage>
</organism>
<accession>A0A9P6WQI2</accession>
<feature type="compositionally biased region" description="Polar residues" evidence="2">
    <location>
        <begin position="103"/>
        <end position="116"/>
    </location>
</feature>
<gene>
    <name evidence="4" type="ORF">C6P40_000033</name>
</gene>
<dbReference type="EMBL" id="PUHW01000001">
    <property type="protein sequence ID" value="KAG0691416.1"/>
    <property type="molecule type" value="Genomic_DNA"/>
</dbReference>
<evidence type="ECO:0000256" key="2">
    <source>
        <dbReference type="SAM" id="MobiDB-lite"/>
    </source>
</evidence>
<dbReference type="Pfam" id="PF08317">
    <property type="entry name" value="Spc7"/>
    <property type="match status" value="1"/>
</dbReference>
<evidence type="ECO:0000313" key="5">
    <source>
        <dbReference type="Proteomes" id="UP000697127"/>
    </source>
</evidence>
<dbReference type="PANTHER" id="PTHR28260">
    <property type="entry name" value="SPINDLE POLE BODY COMPONENT SPC105"/>
    <property type="match status" value="1"/>
</dbReference>
<protein>
    <recommendedName>
        <fullName evidence="3">Spc7 kinetochore protein domain-containing protein</fullName>
    </recommendedName>
</protein>
<feature type="coiled-coil region" evidence="1">
    <location>
        <begin position="653"/>
        <end position="680"/>
    </location>
</feature>
<reference evidence="4" key="1">
    <citation type="submission" date="2020-11" db="EMBL/GenBank/DDBJ databases">
        <title>Kefir isolates.</title>
        <authorList>
            <person name="Marcisauskas S."/>
            <person name="Kim Y."/>
            <person name="Blasche S."/>
        </authorList>
    </citation>
    <scope>NUCLEOTIDE SEQUENCE</scope>
    <source>
        <strain evidence="4">Olga-1</strain>
    </source>
</reference>
<dbReference type="GO" id="GO:0000776">
    <property type="term" value="C:kinetochore"/>
    <property type="evidence" value="ECO:0007669"/>
    <property type="project" value="TreeGrafter"/>
</dbReference>
<feature type="compositionally biased region" description="Pro residues" evidence="2">
    <location>
        <begin position="410"/>
        <end position="419"/>
    </location>
</feature>
<dbReference type="Proteomes" id="UP000697127">
    <property type="component" value="Unassembled WGS sequence"/>
</dbReference>
<evidence type="ECO:0000256" key="1">
    <source>
        <dbReference type="SAM" id="Coils"/>
    </source>
</evidence>
<feature type="region of interest" description="Disordered" evidence="2">
    <location>
        <begin position="89"/>
        <end position="116"/>
    </location>
</feature>
<dbReference type="GO" id="GO:1990758">
    <property type="term" value="P:mitotic sister chromatid biorientation"/>
    <property type="evidence" value="ECO:0007669"/>
    <property type="project" value="TreeGrafter"/>
</dbReference>
<sequence>MDENTSQLLNASSSATVKQSRLSFPLNTSTKNDNQKFVSRRHTLVPNRSILKPNLDGNATISLISDSILRERRRVSFAPEVTLHKIDYSRSNEERKQKKRLSSTDQANSKSFKLNTSQHQWKNSYQAVDKVPQLQENEFTSDALQSYTAQTSNQFVIDEDSTTQTMEMSVELTQEILKQQKLLKEQSEFEEKIINVEPKSSLKSVFDEVEEEINSSNSENNDVNKEEVDMELTETFIKGKQPKDNNFNDDTNNISEVSMDITQAHSAILPELNLQLPIVDNLSIIDNDNDTMEFTEPIQKINFTEKEVVDTADHTETLEMELTGPLISHNRSGIQNDEAETMELTQQFNNVRHDEVDEKEAEEKEMNDTSEKDDSLIDHPIIETHNEPNESNEPNETNEPVAVSFSTSLPQPPPLPQSQPQPQQEPIANTHAEPTTVTNDSDKDLPMDISMNITSDMETSLIGTEIIPLAEVTGDYTENIEDYDSDDSLVDDAHINVSLDNFFNDVNVHFYDNIGPSENEINHTLIFNSDIKSSPASGTSPTSSSSISSTSTPSNLSNKRANLGDYIDVCTDIPYYHYIIHLINQYQSSIQSISTMVNTFSNDVLESNPTAIREYYQQTSDIKTDLCTNYQAIATFTRKQSKCQNMRFVCGLLNQLILSYDRANQLLEEELNKALEWRRNVLIERQKMIEQKVELNQYIQKLDTVRDNWNSINVDQIKKVNESLKYQKKKKEDIKLKISNASKKVSRNSKSVEDKMMKKTQLIKQIEDLKKNISESTIPSDLDLKLIRLRLSELEKEKCVKFIKSDDLTLLITDTLTVVFKKIVDDKYMIELSVKDIEKFSPFTELVEEFIHRHQSNEEPIQPLKYVRKLVNSWKEFTNIWKELLMIKFLYKGDINSFQFMFKFDFSLDSKNRNTFLIKGMFDHLFEKDHEISVQFTKYNFANELEENIDYSEALDHLKLAFDNKNSIVNRFVLI</sequence>
<feature type="compositionally biased region" description="Low complexity" evidence="2">
    <location>
        <begin position="389"/>
        <end position="400"/>
    </location>
</feature>
<dbReference type="AlphaFoldDB" id="A0A9P6WQI2"/>
<proteinExistence type="predicted"/>
<dbReference type="GO" id="GO:0007094">
    <property type="term" value="P:mitotic spindle assembly checkpoint signaling"/>
    <property type="evidence" value="ECO:0007669"/>
    <property type="project" value="TreeGrafter"/>
</dbReference>
<feature type="region of interest" description="Disordered" evidence="2">
    <location>
        <begin position="348"/>
        <end position="446"/>
    </location>
</feature>
<comment type="caution">
    <text evidence="4">The sequence shown here is derived from an EMBL/GenBank/DDBJ whole genome shotgun (WGS) entry which is preliminary data.</text>
</comment>
<dbReference type="PANTHER" id="PTHR28260:SF1">
    <property type="entry name" value="SPINDLE POLE BODY COMPONENT SPC105"/>
    <property type="match status" value="1"/>
</dbReference>
<keyword evidence="5" id="KW-1185">Reference proteome</keyword>
<dbReference type="SMART" id="SM00787">
    <property type="entry name" value="Spc7"/>
    <property type="match status" value="1"/>
</dbReference>
<evidence type="ECO:0000313" key="4">
    <source>
        <dbReference type="EMBL" id="KAG0691416.1"/>
    </source>
</evidence>
<feature type="domain" description="Spc7 kinetochore protein" evidence="3">
    <location>
        <begin position="483"/>
        <end position="821"/>
    </location>
</feature>
<feature type="region of interest" description="Disordered" evidence="2">
    <location>
        <begin position="536"/>
        <end position="556"/>
    </location>
</feature>